<name>A0AAV9UJJ4_9PEZI</name>
<comment type="caution">
    <text evidence="2">The sequence shown here is derived from an EMBL/GenBank/DDBJ whole genome shotgun (WGS) entry which is preliminary data.</text>
</comment>
<dbReference type="AlphaFoldDB" id="A0AAV9UJJ4"/>
<dbReference type="EMBL" id="JAVHNS010000010">
    <property type="protein sequence ID" value="KAK6342160.1"/>
    <property type="molecule type" value="Genomic_DNA"/>
</dbReference>
<feature type="region of interest" description="Disordered" evidence="1">
    <location>
        <begin position="287"/>
        <end position="308"/>
    </location>
</feature>
<proteinExistence type="predicted"/>
<dbReference type="Proteomes" id="UP001373714">
    <property type="component" value="Unassembled WGS sequence"/>
</dbReference>
<evidence type="ECO:0000313" key="2">
    <source>
        <dbReference type="EMBL" id="KAK6342160.1"/>
    </source>
</evidence>
<keyword evidence="3" id="KW-1185">Reference proteome</keyword>
<evidence type="ECO:0000313" key="3">
    <source>
        <dbReference type="Proteomes" id="UP001373714"/>
    </source>
</evidence>
<accession>A0AAV9UJJ4</accession>
<organism evidence="2 3">
    <name type="scientific">Orbilia blumenaviensis</name>
    <dbReference type="NCBI Taxonomy" id="1796055"/>
    <lineage>
        <taxon>Eukaryota</taxon>
        <taxon>Fungi</taxon>
        <taxon>Dikarya</taxon>
        <taxon>Ascomycota</taxon>
        <taxon>Pezizomycotina</taxon>
        <taxon>Orbiliomycetes</taxon>
        <taxon>Orbiliales</taxon>
        <taxon>Orbiliaceae</taxon>
        <taxon>Orbilia</taxon>
    </lineage>
</organism>
<feature type="region of interest" description="Disordered" evidence="1">
    <location>
        <begin position="151"/>
        <end position="187"/>
    </location>
</feature>
<feature type="compositionally biased region" description="Low complexity" evidence="1">
    <location>
        <begin position="159"/>
        <end position="174"/>
    </location>
</feature>
<protein>
    <submittedName>
        <fullName evidence="2">Uncharacterized protein</fullName>
    </submittedName>
</protein>
<evidence type="ECO:0000256" key="1">
    <source>
        <dbReference type="SAM" id="MobiDB-lite"/>
    </source>
</evidence>
<sequence>MIEEKEMKIEKTRLSRAQRLKQRRVRSRLFRSDASCSETSEDEDFETPVPTNNIHNTDCSCSQQVPRTEQLQRHRLLEIYLNVPRYFDRLLLGYSQSEQAQLEGSAGRMLSFDRKAGCKPSYILDRAPTRHKILKDITNLEYGKMMIKNTTSPAPEAGSPNITPTIVSPTISISDPRESSISNNEENYPTGKTLQKYYILNIIHSTSSWTAKRAIGFNSWSQLQSRITNHINAVAQVLDIDTEPKIVNKFASNKPGWQRQVYKVELQPDLPGSSRIVEVAHDYITGKLKDQHGNGSGRERATSEPCRGEQANHDLLEHWESWVTVTGLYS</sequence>
<gene>
    <name evidence="2" type="ORF">TWF730_001639</name>
</gene>
<reference evidence="2 3" key="1">
    <citation type="submission" date="2019-10" db="EMBL/GenBank/DDBJ databases">
        <authorList>
            <person name="Palmer J.M."/>
        </authorList>
    </citation>
    <scope>NUCLEOTIDE SEQUENCE [LARGE SCALE GENOMIC DNA]</scope>
    <source>
        <strain evidence="2 3">TWF730</strain>
    </source>
</reference>